<organism evidence="9 10">
    <name type="scientific">Lacibacter sediminis</name>
    <dbReference type="NCBI Taxonomy" id="2760713"/>
    <lineage>
        <taxon>Bacteria</taxon>
        <taxon>Pseudomonadati</taxon>
        <taxon>Bacteroidota</taxon>
        <taxon>Chitinophagia</taxon>
        <taxon>Chitinophagales</taxon>
        <taxon>Chitinophagaceae</taxon>
        <taxon>Lacibacter</taxon>
    </lineage>
</organism>
<feature type="signal peptide" evidence="4">
    <location>
        <begin position="1"/>
        <end position="19"/>
    </location>
</feature>
<dbReference type="GO" id="GO:0005975">
    <property type="term" value="P:carbohydrate metabolic process"/>
    <property type="evidence" value="ECO:0007669"/>
    <property type="project" value="InterPro"/>
</dbReference>
<dbReference type="PANTHER" id="PTHR33307">
    <property type="entry name" value="ALPHA-RHAMNOSIDASE (EUROFUNG)"/>
    <property type="match status" value="1"/>
</dbReference>
<dbReference type="Pfam" id="PF25788">
    <property type="entry name" value="Ig_Rha78A_N"/>
    <property type="match status" value="1"/>
</dbReference>
<dbReference type="AlphaFoldDB" id="A0A7G5XB21"/>
<evidence type="ECO:0000256" key="4">
    <source>
        <dbReference type="SAM" id="SignalP"/>
    </source>
</evidence>
<evidence type="ECO:0000313" key="10">
    <source>
        <dbReference type="Proteomes" id="UP000515344"/>
    </source>
</evidence>
<dbReference type="PIRSF" id="PIRSF010631">
    <property type="entry name" value="A-rhamnsds"/>
    <property type="match status" value="1"/>
</dbReference>
<evidence type="ECO:0000256" key="3">
    <source>
        <dbReference type="ARBA" id="ARBA00022801"/>
    </source>
</evidence>
<feature type="domain" description="Alpha-L-rhamnosidase six-hairpin glycosidase" evidence="7">
    <location>
        <begin position="447"/>
        <end position="795"/>
    </location>
</feature>
<evidence type="ECO:0000259" key="7">
    <source>
        <dbReference type="Pfam" id="PF17389"/>
    </source>
</evidence>
<accession>A0A7G5XB21</accession>
<dbReference type="SUPFAM" id="SSF48208">
    <property type="entry name" value="Six-hairpin glycosidases"/>
    <property type="match status" value="1"/>
</dbReference>
<feature type="chain" id="PRO_5028883217" description="alpha-L-rhamnosidase" evidence="4">
    <location>
        <begin position="20"/>
        <end position="911"/>
    </location>
</feature>
<dbReference type="InterPro" id="IPR035396">
    <property type="entry name" value="Bac_rhamnosid6H"/>
</dbReference>
<dbReference type="GO" id="GO:0030596">
    <property type="term" value="F:alpha-L-rhamnosidase activity"/>
    <property type="evidence" value="ECO:0007669"/>
    <property type="project" value="UniProtKB-EC"/>
</dbReference>
<evidence type="ECO:0000259" key="5">
    <source>
        <dbReference type="Pfam" id="PF05592"/>
    </source>
</evidence>
<sequence length="911" mass="102005">MKKLSFLLLIQLLVVSVFAQLKVEQLKTENLTNPIGLDVLQPYFSWQLVSDQRNTMQSAYELRVGTEPAALVKGEGIWKTGKINSDQSIHVPYKGAALTSNKKYYWQVRVYDNNGKASAWSTIAHWQMGLLSASDWKAQWIEPGYKEDSVFAAPLMRKEFSNSKKIKSATAYITAHGLYEAQINGKRVGDAYLTPGWTSYNKRLQYQAYDVTALLKSGANAIAVTLGDGWYRGNFSFDHRRNIYGKDIALLFQLEISYTDGTTATIVSDASWKSATGAIRANGIYQGELIDARQEKNGWTVAGYDDNNWAPVKTSNASKDILVATYNEPIKKHERFATGKLITTPKGEKVIDFGQNLVGWVQVKLRGKAGDTIKISHAEVIDKKGNFYTDNLRGAKAQAVYVLKGNGEEIFEPHFTFFGFRYIKVEGVAAELQPENFTAIALYSAMEQTGSFTSSNEKINQLQHNIEWGLRGNFLDVPTDCPQRDERMGWTGDAQAFFRTATFLRGVNNFFNKWMKDVAADQIKTGSIPHVIPNVLGEQGWAAGGSAGWADVSTIIPWEMYLVYGDKRILENQYSSMKAWVGYMQSQSTNDLWNKGSHFGDWLFYTMADDNDGNAAITNKYLIAQCFYAYSTQLLINAAKELGKKDDVATYSNLLQKIKEAFLKEYTTPNGATMSNTQTSYVLALQFDLFPEAMRQQSADRLVANIKQYGNHLTTGFLGTPYLCHVLSRYGYSDVAYTLLLQETYPSWLYPVTKGATTIWERWDGIRTNGDFQAITMNSFNHYAYGAIGDWMYRVMVGLDNEDGSIGYKKIRIRPHISGKFTHASANYQTQFGKLSSGWKLENGKLILHAEVPANTTATIYIPATAATDVLENGQPLSSAKEIQVVGKEKEYVVVKVGSGKYEFSTAYTAK</sequence>
<dbReference type="InterPro" id="IPR008902">
    <property type="entry name" value="Rhamnosid_concanavalin"/>
</dbReference>
<evidence type="ECO:0000259" key="6">
    <source>
        <dbReference type="Pfam" id="PF08531"/>
    </source>
</evidence>
<proteinExistence type="predicted"/>
<dbReference type="EMBL" id="CP060007">
    <property type="protein sequence ID" value="QNA42674.1"/>
    <property type="molecule type" value="Genomic_DNA"/>
</dbReference>
<dbReference type="Gene3D" id="1.50.10.10">
    <property type="match status" value="1"/>
</dbReference>
<dbReference type="Gene3D" id="2.60.420.10">
    <property type="entry name" value="Maltose phosphorylase, domain 3"/>
    <property type="match status" value="1"/>
</dbReference>
<dbReference type="InterPro" id="IPR035398">
    <property type="entry name" value="Bac_rhamnosid_C"/>
</dbReference>
<evidence type="ECO:0000256" key="2">
    <source>
        <dbReference type="ARBA" id="ARBA00012652"/>
    </source>
</evidence>
<dbReference type="PANTHER" id="PTHR33307:SF6">
    <property type="entry name" value="ALPHA-RHAMNOSIDASE (EUROFUNG)-RELATED"/>
    <property type="match status" value="1"/>
</dbReference>
<gene>
    <name evidence="9" type="ORF">H4075_11195</name>
</gene>
<dbReference type="EC" id="3.2.1.40" evidence="2"/>
<feature type="domain" description="Alpha-L-rhamnosidase C-terminal" evidence="8">
    <location>
        <begin position="805"/>
        <end position="870"/>
    </location>
</feature>
<protein>
    <recommendedName>
        <fullName evidence="2">alpha-L-rhamnosidase</fullName>
        <ecNumber evidence="2">3.2.1.40</ecNumber>
    </recommendedName>
</protein>
<dbReference type="InterPro" id="IPR013737">
    <property type="entry name" value="Bac_rhamnosid_N"/>
</dbReference>
<dbReference type="Gene3D" id="2.60.120.260">
    <property type="entry name" value="Galactose-binding domain-like"/>
    <property type="match status" value="2"/>
</dbReference>
<dbReference type="RefSeq" id="WP_182800940.1">
    <property type="nucleotide sequence ID" value="NZ_CP060007.1"/>
</dbReference>
<dbReference type="Pfam" id="PF17390">
    <property type="entry name" value="Bac_rhamnosid_C"/>
    <property type="match status" value="1"/>
</dbReference>
<evidence type="ECO:0000259" key="8">
    <source>
        <dbReference type="Pfam" id="PF17390"/>
    </source>
</evidence>
<feature type="domain" description="Alpha-L-rhamnosidase concanavalin-like" evidence="5">
    <location>
        <begin position="343"/>
        <end position="442"/>
    </location>
</feature>
<dbReference type="InterPro" id="IPR012341">
    <property type="entry name" value="6hp_glycosidase-like_sf"/>
</dbReference>
<evidence type="ECO:0000313" key="9">
    <source>
        <dbReference type="EMBL" id="QNA42674.1"/>
    </source>
</evidence>
<name>A0A7G5XB21_9BACT</name>
<dbReference type="Proteomes" id="UP000515344">
    <property type="component" value="Chromosome"/>
</dbReference>
<comment type="catalytic activity">
    <reaction evidence="1">
        <text>Hydrolysis of terminal non-reducing alpha-L-rhamnose residues in alpha-L-rhamnosides.</text>
        <dbReference type="EC" id="3.2.1.40"/>
    </reaction>
</comment>
<dbReference type="InterPro" id="IPR013783">
    <property type="entry name" value="Ig-like_fold"/>
</dbReference>
<dbReference type="InterPro" id="IPR008928">
    <property type="entry name" value="6-hairpin_glycosidase_sf"/>
</dbReference>
<feature type="domain" description="Bacterial alpha-L-rhamnosidase N-terminal" evidence="6">
    <location>
        <begin position="164"/>
        <end position="334"/>
    </location>
</feature>
<dbReference type="Pfam" id="PF08531">
    <property type="entry name" value="Bac_rhamnosid_N"/>
    <property type="match status" value="1"/>
</dbReference>
<dbReference type="Pfam" id="PF05592">
    <property type="entry name" value="Bac_rhamnosid"/>
    <property type="match status" value="1"/>
</dbReference>
<dbReference type="Gene3D" id="2.60.40.10">
    <property type="entry name" value="Immunoglobulins"/>
    <property type="match status" value="1"/>
</dbReference>
<keyword evidence="10" id="KW-1185">Reference proteome</keyword>
<evidence type="ECO:0000256" key="1">
    <source>
        <dbReference type="ARBA" id="ARBA00001445"/>
    </source>
</evidence>
<dbReference type="KEGG" id="lacs:H4075_11195"/>
<keyword evidence="3 9" id="KW-0378">Hydrolase</keyword>
<keyword evidence="4" id="KW-0732">Signal</keyword>
<dbReference type="Pfam" id="PF17389">
    <property type="entry name" value="Bac_rhamnosid6H"/>
    <property type="match status" value="1"/>
</dbReference>
<reference evidence="10" key="1">
    <citation type="submission" date="2020-08" db="EMBL/GenBank/DDBJ databases">
        <title>Lacibacter sp. S13-6-6 genome sequencing.</title>
        <authorList>
            <person name="Jin L."/>
        </authorList>
    </citation>
    <scope>NUCLEOTIDE SEQUENCE [LARGE SCALE GENOMIC DNA]</scope>
    <source>
        <strain evidence="10">S13-6-6</strain>
    </source>
</reference>
<dbReference type="InterPro" id="IPR016007">
    <property type="entry name" value="Alpha_rhamnosid"/>
</dbReference>